<keyword evidence="6 8" id="KW-0472">Membrane</keyword>
<dbReference type="InterPro" id="IPR004680">
    <property type="entry name" value="Cit_transptr-like_dom"/>
</dbReference>
<sequence>MPSGFSIATLVVFILSISFVIHPLSVPLRLPYIGRTRAVLNLTTAPILAIAILWAAQCLGSSQIRDGIVGTSEKYEHGVEPYNILILFFSLAYMAITLDITGILQAAAFWVSNRGGSNGWKLYLYFYLMLTVISVVLGNDPVILSGTAFLVYYTKVAELNPTSWLIAEFAAANTASMVLFVGNPTNVVICQGFEVNNAAFTAYTILPFLACNVACFIALAFQFRDKKYLPRQLNNSGDLDVRSVLFDPKGAIVGSALLGSCLAVIIIVSFFGVDVWKISLPFAAAKFVFDLAWDHYRFTNNIPMLGHPPRQGSSSGDTIAEIQTDEDVVFKELKRRTTVPNATTEAPVQPRENPLLIEPASETTEKAPSRKSTDPDSPSSDTHFPLPLLKSFSFAFANRRTRLAAHFPTFATALPRLPFALVPFAFSQFILIEALAHQGWINIFASWLRHAIQRNPDSPYATIWIIGVLGIILCNLSGTNIGATILLTKVVRTALLPTHTERAAAISLAVASNIGAVSFTFSASLAGLLWRTILTQKGIVIGQKMFAFWNTLPLVAMGAVGFAVVSAEMAVLR</sequence>
<feature type="transmembrane region" description="Helical" evidence="8">
    <location>
        <begin position="38"/>
        <end position="56"/>
    </location>
</feature>
<keyword evidence="2" id="KW-0813">Transport</keyword>
<dbReference type="PANTHER" id="PTHR43302">
    <property type="entry name" value="TRANSPORTER ARSB-RELATED"/>
    <property type="match status" value="1"/>
</dbReference>
<feature type="transmembrane region" description="Helical" evidence="8">
    <location>
        <begin position="251"/>
        <end position="273"/>
    </location>
</feature>
<evidence type="ECO:0000259" key="9">
    <source>
        <dbReference type="Pfam" id="PF03600"/>
    </source>
</evidence>
<feature type="region of interest" description="Disordered" evidence="7">
    <location>
        <begin position="337"/>
        <end position="381"/>
    </location>
</feature>
<feature type="transmembrane region" description="Helical" evidence="8">
    <location>
        <begin position="424"/>
        <end position="448"/>
    </location>
</feature>
<evidence type="ECO:0000256" key="1">
    <source>
        <dbReference type="ARBA" id="ARBA00004651"/>
    </source>
</evidence>
<feature type="transmembrane region" description="Helical" evidence="8">
    <location>
        <begin position="503"/>
        <end position="530"/>
    </location>
</feature>
<comment type="subcellular location">
    <subcellularLocation>
        <location evidence="1">Cell membrane</location>
        <topology evidence="1">Multi-pass membrane protein</topology>
    </subcellularLocation>
</comment>
<feature type="transmembrane region" description="Helical" evidence="8">
    <location>
        <begin position="123"/>
        <end position="153"/>
    </location>
</feature>
<keyword evidence="11" id="KW-1185">Reference proteome</keyword>
<evidence type="ECO:0000256" key="5">
    <source>
        <dbReference type="ARBA" id="ARBA00022989"/>
    </source>
</evidence>
<evidence type="ECO:0000313" key="11">
    <source>
        <dbReference type="Proteomes" id="UP001362999"/>
    </source>
</evidence>
<keyword evidence="5 8" id="KW-1133">Transmembrane helix</keyword>
<name>A0AAW0DKW7_9AGAR</name>
<feature type="domain" description="Citrate transporter-like" evidence="9">
    <location>
        <begin position="82"/>
        <end position="287"/>
    </location>
</feature>
<dbReference type="GO" id="GO:0005886">
    <property type="term" value="C:plasma membrane"/>
    <property type="evidence" value="ECO:0007669"/>
    <property type="project" value="UniProtKB-SubCell"/>
</dbReference>
<evidence type="ECO:0000256" key="6">
    <source>
        <dbReference type="ARBA" id="ARBA00023136"/>
    </source>
</evidence>
<feature type="transmembrane region" description="Helical" evidence="8">
    <location>
        <begin position="84"/>
        <end position="111"/>
    </location>
</feature>
<dbReference type="GO" id="GO:0055085">
    <property type="term" value="P:transmembrane transport"/>
    <property type="evidence" value="ECO:0007669"/>
    <property type="project" value="InterPro"/>
</dbReference>
<evidence type="ECO:0000256" key="3">
    <source>
        <dbReference type="ARBA" id="ARBA00022475"/>
    </source>
</evidence>
<organism evidence="10 11">
    <name type="scientific">Favolaschia claudopus</name>
    <dbReference type="NCBI Taxonomy" id="2862362"/>
    <lineage>
        <taxon>Eukaryota</taxon>
        <taxon>Fungi</taxon>
        <taxon>Dikarya</taxon>
        <taxon>Basidiomycota</taxon>
        <taxon>Agaricomycotina</taxon>
        <taxon>Agaricomycetes</taxon>
        <taxon>Agaricomycetidae</taxon>
        <taxon>Agaricales</taxon>
        <taxon>Marasmiineae</taxon>
        <taxon>Mycenaceae</taxon>
        <taxon>Favolaschia</taxon>
    </lineage>
</organism>
<evidence type="ECO:0000256" key="2">
    <source>
        <dbReference type="ARBA" id="ARBA00022448"/>
    </source>
</evidence>
<dbReference type="PANTHER" id="PTHR43302:SF5">
    <property type="entry name" value="TRANSPORTER ARSB-RELATED"/>
    <property type="match status" value="1"/>
</dbReference>
<feature type="transmembrane region" description="Helical" evidence="8">
    <location>
        <begin position="200"/>
        <end position="221"/>
    </location>
</feature>
<feature type="transmembrane region" description="Helical" evidence="8">
    <location>
        <begin position="6"/>
        <end position="26"/>
    </location>
</feature>
<proteinExistence type="predicted"/>
<protein>
    <submittedName>
        <fullName evidence="10">CitMHS domain-containing protein</fullName>
    </submittedName>
</protein>
<keyword evidence="4 8" id="KW-0812">Transmembrane</keyword>
<evidence type="ECO:0000256" key="4">
    <source>
        <dbReference type="ARBA" id="ARBA00022692"/>
    </source>
</evidence>
<feature type="transmembrane region" description="Helical" evidence="8">
    <location>
        <begin position="460"/>
        <end position="483"/>
    </location>
</feature>
<evidence type="ECO:0000256" key="8">
    <source>
        <dbReference type="SAM" id="Phobius"/>
    </source>
</evidence>
<feature type="compositionally biased region" description="Basic and acidic residues" evidence="7">
    <location>
        <begin position="363"/>
        <end position="374"/>
    </location>
</feature>
<accession>A0AAW0DKW7</accession>
<dbReference type="EMBL" id="JAWWNJ010000007">
    <property type="protein sequence ID" value="KAK7052409.1"/>
    <property type="molecule type" value="Genomic_DNA"/>
</dbReference>
<reference evidence="10 11" key="1">
    <citation type="journal article" date="2024" name="J Genomics">
        <title>Draft genome sequencing and assembly of Favolaschia claudopus CIRM-BRFM 2984 isolated from oak limbs.</title>
        <authorList>
            <person name="Navarro D."/>
            <person name="Drula E."/>
            <person name="Chaduli D."/>
            <person name="Cazenave R."/>
            <person name="Ahrendt S."/>
            <person name="Wang J."/>
            <person name="Lipzen A."/>
            <person name="Daum C."/>
            <person name="Barry K."/>
            <person name="Grigoriev I.V."/>
            <person name="Favel A."/>
            <person name="Rosso M.N."/>
            <person name="Martin F."/>
        </authorList>
    </citation>
    <scope>NUCLEOTIDE SEQUENCE [LARGE SCALE GENOMIC DNA]</scope>
    <source>
        <strain evidence="10 11">CIRM-BRFM 2984</strain>
    </source>
</reference>
<dbReference type="Proteomes" id="UP001362999">
    <property type="component" value="Unassembled WGS sequence"/>
</dbReference>
<feature type="transmembrane region" description="Helical" evidence="8">
    <location>
        <begin position="551"/>
        <end position="572"/>
    </location>
</feature>
<gene>
    <name evidence="10" type="ORF">R3P38DRAFT_3306142</name>
</gene>
<dbReference type="Pfam" id="PF03600">
    <property type="entry name" value="CitMHS"/>
    <property type="match status" value="1"/>
</dbReference>
<evidence type="ECO:0000313" key="10">
    <source>
        <dbReference type="EMBL" id="KAK7052409.1"/>
    </source>
</evidence>
<comment type="caution">
    <text evidence="10">The sequence shown here is derived from an EMBL/GenBank/DDBJ whole genome shotgun (WGS) entry which is preliminary data.</text>
</comment>
<keyword evidence="3" id="KW-1003">Cell membrane</keyword>
<evidence type="ECO:0000256" key="7">
    <source>
        <dbReference type="SAM" id="MobiDB-lite"/>
    </source>
</evidence>
<dbReference type="AlphaFoldDB" id="A0AAW0DKW7"/>